<dbReference type="NCBIfam" id="TIGR00250">
    <property type="entry name" value="RNAse_H_YqgF"/>
    <property type="match status" value="1"/>
</dbReference>
<dbReference type="GO" id="GO:0016788">
    <property type="term" value="F:hydrolase activity, acting on ester bonds"/>
    <property type="evidence" value="ECO:0007669"/>
    <property type="project" value="UniProtKB-UniRule"/>
</dbReference>
<dbReference type="OrthoDB" id="9796140at2"/>
<dbReference type="InterPro" id="IPR037027">
    <property type="entry name" value="YqgF/RNaseH-like_dom_sf"/>
</dbReference>
<dbReference type="Pfam" id="PF03652">
    <property type="entry name" value="RuvX"/>
    <property type="match status" value="1"/>
</dbReference>
<dbReference type="SUPFAM" id="SSF53098">
    <property type="entry name" value="Ribonuclease H-like"/>
    <property type="match status" value="1"/>
</dbReference>
<evidence type="ECO:0000313" key="7">
    <source>
        <dbReference type="EMBL" id="SHI68722.1"/>
    </source>
</evidence>
<evidence type="ECO:0000256" key="3">
    <source>
        <dbReference type="ARBA" id="ARBA00022722"/>
    </source>
</evidence>
<dbReference type="AlphaFoldDB" id="A0A1M6D635"/>
<dbReference type="SMART" id="SM00732">
    <property type="entry name" value="YqgFc"/>
    <property type="match status" value="1"/>
</dbReference>
<keyword evidence="4 5" id="KW-0378">Hydrolase</keyword>
<keyword evidence="2 5" id="KW-0690">Ribosome biogenesis</keyword>
<evidence type="ECO:0000259" key="6">
    <source>
        <dbReference type="SMART" id="SM00732"/>
    </source>
</evidence>
<comment type="similarity">
    <text evidence="5">Belongs to the YqgF HJR family.</text>
</comment>
<dbReference type="GO" id="GO:0000967">
    <property type="term" value="P:rRNA 5'-end processing"/>
    <property type="evidence" value="ECO:0007669"/>
    <property type="project" value="UniProtKB-UniRule"/>
</dbReference>
<organism evidence="7 8">
    <name type="scientific">Dethiosulfatibacter aminovorans DSM 17477</name>
    <dbReference type="NCBI Taxonomy" id="1121476"/>
    <lineage>
        <taxon>Bacteria</taxon>
        <taxon>Bacillati</taxon>
        <taxon>Bacillota</taxon>
        <taxon>Tissierellia</taxon>
        <taxon>Dethiosulfatibacter</taxon>
    </lineage>
</organism>
<evidence type="ECO:0000256" key="1">
    <source>
        <dbReference type="ARBA" id="ARBA00022490"/>
    </source>
</evidence>
<name>A0A1M6D635_9FIRM</name>
<dbReference type="InterPro" id="IPR005227">
    <property type="entry name" value="YqgF"/>
</dbReference>
<feature type="domain" description="YqgF/RNase H-like" evidence="6">
    <location>
        <begin position="2"/>
        <end position="102"/>
    </location>
</feature>
<keyword evidence="1 5" id="KW-0963">Cytoplasm</keyword>
<dbReference type="Gene3D" id="3.30.420.140">
    <property type="entry name" value="YqgF/RNase H-like domain"/>
    <property type="match status" value="1"/>
</dbReference>
<dbReference type="PANTHER" id="PTHR33317:SF4">
    <property type="entry name" value="POLYNUCLEOTIDYL TRANSFERASE, RIBONUCLEASE H-LIKE SUPERFAMILY PROTEIN"/>
    <property type="match status" value="1"/>
</dbReference>
<comment type="function">
    <text evidence="5">Could be a nuclease involved in processing of the 5'-end of pre-16S rRNA.</text>
</comment>
<sequence length="139" mass="15774">MKRYMALDVGDNTIGVAVSDPLNITAQGVKTIRRVSYRKDFEELKRIIEEYGITSIVVGLPKKLDGTVGIQAEKVQRFVKKMSYKFEQEIIYEDERLTTLMAEKVLISGNVSRSKRKDVIDKMAAVNILTTFLDKGVKE</sequence>
<evidence type="ECO:0000256" key="4">
    <source>
        <dbReference type="ARBA" id="ARBA00022801"/>
    </source>
</evidence>
<evidence type="ECO:0000313" key="8">
    <source>
        <dbReference type="Proteomes" id="UP000184052"/>
    </source>
</evidence>
<dbReference type="InterPro" id="IPR006641">
    <property type="entry name" value="YqgF/RNaseH-like_dom"/>
</dbReference>
<dbReference type="HAMAP" id="MF_00651">
    <property type="entry name" value="Nuclease_YqgF"/>
    <property type="match status" value="1"/>
</dbReference>
<gene>
    <name evidence="7" type="ORF">SAMN02745751_00796</name>
</gene>
<reference evidence="7 8" key="1">
    <citation type="submission" date="2016-11" db="EMBL/GenBank/DDBJ databases">
        <authorList>
            <person name="Jaros S."/>
            <person name="Januszkiewicz K."/>
            <person name="Wedrychowicz H."/>
        </authorList>
    </citation>
    <scope>NUCLEOTIDE SEQUENCE [LARGE SCALE GENOMIC DNA]</scope>
    <source>
        <strain evidence="7 8">DSM 17477</strain>
    </source>
</reference>
<dbReference type="GO" id="GO:0005829">
    <property type="term" value="C:cytosol"/>
    <property type="evidence" value="ECO:0007669"/>
    <property type="project" value="TreeGrafter"/>
</dbReference>
<evidence type="ECO:0000256" key="2">
    <source>
        <dbReference type="ARBA" id="ARBA00022517"/>
    </source>
</evidence>
<dbReference type="Proteomes" id="UP000184052">
    <property type="component" value="Unassembled WGS sequence"/>
</dbReference>
<dbReference type="STRING" id="1121476.SAMN02745751_00796"/>
<keyword evidence="3 5" id="KW-0540">Nuclease</keyword>
<evidence type="ECO:0000256" key="5">
    <source>
        <dbReference type="HAMAP-Rule" id="MF_00651"/>
    </source>
</evidence>
<dbReference type="CDD" id="cd16964">
    <property type="entry name" value="YqgF"/>
    <property type="match status" value="1"/>
</dbReference>
<proteinExistence type="inferred from homology"/>
<keyword evidence="8" id="KW-1185">Reference proteome</keyword>
<accession>A0A1M6D635</accession>
<dbReference type="RefSeq" id="WP_073047514.1">
    <property type="nucleotide sequence ID" value="NZ_FQZL01000006.1"/>
</dbReference>
<comment type="subcellular location">
    <subcellularLocation>
        <location evidence="5">Cytoplasm</location>
    </subcellularLocation>
</comment>
<dbReference type="EC" id="3.1.-.-" evidence="5"/>
<protein>
    <recommendedName>
        <fullName evidence="5">Putative pre-16S rRNA nuclease</fullName>
        <ecNumber evidence="5">3.1.-.-</ecNumber>
    </recommendedName>
</protein>
<dbReference type="InterPro" id="IPR012337">
    <property type="entry name" value="RNaseH-like_sf"/>
</dbReference>
<dbReference type="PANTHER" id="PTHR33317">
    <property type="entry name" value="POLYNUCLEOTIDYL TRANSFERASE, RIBONUCLEASE H-LIKE SUPERFAMILY PROTEIN"/>
    <property type="match status" value="1"/>
</dbReference>
<dbReference type="GO" id="GO:0004518">
    <property type="term" value="F:nuclease activity"/>
    <property type="evidence" value="ECO:0007669"/>
    <property type="project" value="UniProtKB-KW"/>
</dbReference>
<dbReference type="EMBL" id="FQZL01000006">
    <property type="protein sequence ID" value="SHI68722.1"/>
    <property type="molecule type" value="Genomic_DNA"/>
</dbReference>